<dbReference type="Gene3D" id="3.80.10.10">
    <property type="entry name" value="Ribonuclease Inhibitor"/>
    <property type="match status" value="2"/>
</dbReference>
<evidence type="ECO:0000313" key="5">
    <source>
        <dbReference type="Proteomes" id="UP001189429"/>
    </source>
</evidence>
<dbReference type="InterPro" id="IPR032675">
    <property type="entry name" value="LRR_dom_sf"/>
</dbReference>
<evidence type="ECO:0000256" key="2">
    <source>
        <dbReference type="ARBA" id="ARBA00022737"/>
    </source>
</evidence>
<dbReference type="InterPro" id="IPR050216">
    <property type="entry name" value="LRR_domain-containing"/>
</dbReference>
<evidence type="ECO:0000256" key="3">
    <source>
        <dbReference type="SAM" id="MobiDB-lite"/>
    </source>
</evidence>
<keyword evidence="2" id="KW-0677">Repeat</keyword>
<dbReference type="PANTHER" id="PTHR48051:SF46">
    <property type="entry name" value="LEUCINE RICH REPEAT-CONTAINING DOMAIN PROTEIN"/>
    <property type="match status" value="1"/>
</dbReference>
<evidence type="ECO:0000313" key="4">
    <source>
        <dbReference type="EMBL" id="CAK0901340.1"/>
    </source>
</evidence>
<comment type="caution">
    <text evidence="4">The sequence shown here is derived from an EMBL/GenBank/DDBJ whole genome shotgun (WGS) entry which is preliminary data.</text>
</comment>
<protein>
    <submittedName>
        <fullName evidence="4">Uncharacterized protein</fullName>
    </submittedName>
</protein>
<sequence length="589" mass="64253">MMCSLQLHELPDEIGEIKSLQIIFLILQNLNATGNQIKALPAPFEAPELHSLSIGGNAIESFPCDLLSTCPKLRSLSTAGNPIGLGLAGSCSSQWLCSSGPQISSLEWAYLQGCRLERLPESFLRPCVRTMKHLLLNGNRLHSPLPDALKDMHALESLYLCGNNLNTLPEGLLMACATLSRCLLEDNPLSVEALSTIRMRDVRARESGRPLRLLGLDASQVRRWSSTGAMMPPSLDHARAASDDQPPLGCRRQGGSGCEQSSPQAALPPCVQSGWSVMPGSPWYGKLIPSSQLRRAVGAATLGERAGEEEPTCDAGSRVLMIAFAASQGEPEWAGELGRLHEQRQYEAALRQYALRPTLSEHVEQMRLMYPQLPKTVGGNMASLWAGHKNLPMELCTDGQPPPLDNHDNESNREDFDVLLLVDPHRSWYTEEPASSANVSRSSFREHLERITAPYRRVCALGASMGGFASLSHADLFDAVLAFGPQIELELAHHRPGFEVQDLAAMSGRMRRAVRNRRGTVEAHTSMDNHLAQAQLFHSEGSLAGRAARGRRGALRLVVHPLLGRIARLLEKRRAAAAAARQHAEPTAG</sequence>
<dbReference type="Proteomes" id="UP001189429">
    <property type="component" value="Unassembled WGS sequence"/>
</dbReference>
<keyword evidence="1" id="KW-0433">Leucine-rich repeat</keyword>
<organism evidence="4 5">
    <name type="scientific">Prorocentrum cordatum</name>
    <dbReference type="NCBI Taxonomy" id="2364126"/>
    <lineage>
        <taxon>Eukaryota</taxon>
        <taxon>Sar</taxon>
        <taxon>Alveolata</taxon>
        <taxon>Dinophyceae</taxon>
        <taxon>Prorocentrales</taxon>
        <taxon>Prorocentraceae</taxon>
        <taxon>Prorocentrum</taxon>
    </lineage>
</organism>
<keyword evidence="5" id="KW-1185">Reference proteome</keyword>
<dbReference type="PANTHER" id="PTHR48051">
    <property type="match status" value="1"/>
</dbReference>
<reference evidence="4" key="1">
    <citation type="submission" date="2023-10" db="EMBL/GenBank/DDBJ databases">
        <authorList>
            <person name="Chen Y."/>
            <person name="Shah S."/>
            <person name="Dougan E. K."/>
            <person name="Thang M."/>
            <person name="Chan C."/>
        </authorList>
    </citation>
    <scope>NUCLEOTIDE SEQUENCE [LARGE SCALE GENOMIC DNA]</scope>
</reference>
<dbReference type="SUPFAM" id="SSF52058">
    <property type="entry name" value="L domain-like"/>
    <property type="match status" value="1"/>
</dbReference>
<gene>
    <name evidence="4" type="ORF">PCOR1329_LOCUS78315</name>
</gene>
<name>A0ABN9XN62_9DINO</name>
<dbReference type="EMBL" id="CAUYUJ010020912">
    <property type="protein sequence ID" value="CAK0901340.1"/>
    <property type="molecule type" value="Genomic_DNA"/>
</dbReference>
<accession>A0ABN9XN62</accession>
<proteinExistence type="predicted"/>
<evidence type="ECO:0000256" key="1">
    <source>
        <dbReference type="ARBA" id="ARBA00022614"/>
    </source>
</evidence>
<feature type="region of interest" description="Disordered" evidence="3">
    <location>
        <begin position="229"/>
        <end position="263"/>
    </location>
</feature>